<protein>
    <submittedName>
        <fullName evidence="1">Uncharacterized protein</fullName>
    </submittedName>
</protein>
<comment type="caution">
    <text evidence="1">The sequence shown here is derived from an EMBL/GenBank/DDBJ whole genome shotgun (WGS) entry which is preliminary data.</text>
</comment>
<proteinExistence type="predicted"/>
<reference evidence="1" key="1">
    <citation type="journal article" date="2015" name="Nature">
        <title>Complex archaea that bridge the gap between prokaryotes and eukaryotes.</title>
        <authorList>
            <person name="Spang A."/>
            <person name="Saw J.H."/>
            <person name="Jorgensen S.L."/>
            <person name="Zaremba-Niedzwiedzka K."/>
            <person name="Martijn J."/>
            <person name="Lind A.E."/>
            <person name="van Eijk R."/>
            <person name="Schleper C."/>
            <person name="Guy L."/>
            <person name="Ettema T.J."/>
        </authorList>
    </citation>
    <scope>NUCLEOTIDE SEQUENCE</scope>
</reference>
<sequence length="115" mass="13014">MKIAIDCPHHGGEEILEMPENFLGETLCHPVPGKQPQPLKMAIVNGKIQELWPLLPEPSPECSPEQRAVYWKGAATWYYNHYYEQVIGRPVPTHSVPEETASDKAFKKFVEQSDG</sequence>
<dbReference type="EMBL" id="LAZR01031362">
    <property type="protein sequence ID" value="KKL53969.1"/>
    <property type="molecule type" value="Genomic_DNA"/>
</dbReference>
<evidence type="ECO:0000313" key="1">
    <source>
        <dbReference type="EMBL" id="KKL53969.1"/>
    </source>
</evidence>
<organism evidence="1">
    <name type="scientific">marine sediment metagenome</name>
    <dbReference type="NCBI Taxonomy" id="412755"/>
    <lineage>
        <taxon>unclassified sequences</taxon>
        <taxon>metagenomes</taxon>
        <taxon>ecological metagenomes</taxon>
    </lineage>
</organism>
<name>A0A0F9CXJ4_9ZZZZ</name>
<accession>A0A0F9CXJ4</accession>
<dbReference type="AlphaFoldDB" id="A0A0F9CXJ4"/>
<gene>
    <name evidence="1" type="ORF">LCGC14_2270080</name>
</gene>